<dbReference type="PANTHER" id="PTHR30328">
    <property type="entry name" value="TRANSCRIPTIONAL REPRESSOR"/>
    <property type="match status" value="1"/>
</dbReference>
<dbReference type="Gene3D" id="1.10.10.60">
    <property type="entry name" value="Homeodomain-like"/>
    <property type="match status" value="1"/>
</dbReference>
<dbReference type="InterPro" id="IPR013573">
    <property type="entry name" value="Tscrpt_reg_YcdC_C"/>
</dbReference>
<evidence type="ECO:0000313" key="6">
    <source>
        <dbReference type="Proteomes" id="UP000588111"/>
    </source>
</evidence>
<dbReference type="Pfam" id="PF00440">
    <property type="entry name" value="TetR_N"/>
    <property type="match status" value="1"/>
</dbReference>
<dbReference type="SUPFAM" id="SSF48498">
    <property type="entry name" value="Tetracyclin repressor-like, C-terminal domain"/>
    <property type="match status" value="1"/>
</dbReference>
<dbReference type="GO" id="GO:0045892">
    <property type="term" value="P:negative regulation of DNA-templated transcription"/>
    <property type="evidence" value="ECO:0007669"/>
    <property type="project" value="InterPro"/>
</dbReference>
<proteinExistence type="predicted"/>
<comment type="caution">
    <text evidence="5">The sequence shown here is derived from an EMBL/GenBank/DDBJ whole genome shotgun (WGS) entry which is preliminary data.</text>
</comment>
<dbReference type="InterPro" id="IPR036271">
    <property type="entry name" value="Tet_transcr_reg_TetR-rel_C_sf"/>
</dbReference>
<dbReference type="InterPro" id="IPR001647">
    <property type="entry name" value="HTH_TetR"/>
</dbReference>
<dbReference type="InterPro" id="IPR050109">
    <property type="entry name" value="HTH-type_TetR-like_transc_reg"/>
</dbReference>
<dbReference type="RefSeq" id="WP_183620581.1">
    <property type="nucleotide sequence ID" value="NZ_CAJHAH010000003.1"/>
</dbReference>
<feature type="DNA-binding region" description="H-T-H motif" evidence="2">
    <location>
        <begin position="73"/>
        <end position="92"/>
    </location>
</feature>
<evidence type="ECO:0000256" key="2">
    <source>
        <dbReference type="PROSITE-ProRule" id="PRU00335"/>
    </source>
</evidence>
<keyword evidence="1 2" id="KW-0238">DNA-binding</keyword>
<evidence type="ECO:0000313" key="5">
    <source>
        <dbReference type="EMBL" id="MBB3107170.1"/>
    </source>
</evidence>
<sequence>MATSNTTKKDTTKSVTTGKDTAHNNDVDTSERSEALVEENVQRNQQDIRAHNQAVILAAAEEEFVLQGFRGATMQGIADRAELPKANIHYYFKNKKNLYQSVLHSIIQEWNEGLVTMTVESDPKEVIEKFVRTKLHQAFAHPNQHKLFALEVIGGAPHLHDFMSTTMQEWAVDKAQVMKTWYEQGKIGVSDPLQLLILIWATTQRYAEFETEIVGLMGKDKYDKQDEARAADFLVPFILRGCGL</sequence>
<dbReference type="PROSITE" id="PS50977">
    <property type="entry name" value="HTH_TETR_2"/>
    <property type="match status" value="1"/>
</dbReference>
<dbReference type="SUPFAM" id="SSF46689">
    <property type="entry name" value="Homeodomain-like"/>
    <property type="match status" value="1"/>
</dbReference>
<name>A0A839TDN2_9GAMM</name>
<keyword evidence="6" id="KW-1185">Reference proteome</keyword>
<dbReference type="PRINTS" id="PR00455">
    <property type="entry name" value="HTHTETR"/>
</dbReference>
<dbReference type="AlphaFoldDB" id="A0A839TDN2"/>
<protein>
    <submittedName>
        <fullName evidence="5">TetR/AcrR family transcriptional regulator</fullName>
    </submittedName>
</protein>
<accession>A0A839TDN2</accession>
<feature type="region of interest" description="Disordered" evidence="3">
    <location>
        <begin position="1"/>
        <end position="32"/>
    </location>
</feature>
<evidence type="ECO:0000259" key="4">
    <source>
        <dbReference type="PROSITE" id="PS50977"/>
    </source>
</evidence>
<reference evidence="5 6" key="1">
    <citation type="submission" date="2020-08" db="EMBL/GenBank/DDBJ databases">
        <title>Genomic Encyclopedia of Type Strains, Phase III (KMG-III): the genomes of soil and plant-associated and newly described type strains.</title>
        <authorList>
            <person name="Whitman W."/>
        </authorList>
    </citation>
    <scope>NUCLEOTIDE SEQUENCE [LARGE SCALE GENOMIC DNA]</scope>
    <source>
        <strain evidence="5 6">CECT 5885</strain>
    </source>
</reference>
<gene>
    <name evidence="5" type="ORF">FHS24_001687</name>
</gene>
<dbReference type="Gene3D" id="1.10.357.10">
    <property type="entry name" value="Tetracycline Repressor, domain 2"/>
    <property type="match status" value="1"/>
</dbReference>
<dbReference type="EMBL" id="JACHXL010000003">
    <property type="protein sequence ID" value="MBB3107170.1"/>
    <property type="molecule type" value="Genomic_DNA"/>
</dbReference>
<organism evidence="5 6">
    <name type="scientific">Psychrobacter luti</name>
    <dbReference type="NCBI Taxonomy" id="198481"/>
    <lineage>
        <taxon>Bacteria</taxon>
        <taxon>Pseudomonadati</taxon>
        <taxon>Pseudomonadota</taxon>
        <taxon>Gammaproteobacteria</taxon>
        <taxon>Moraxellales</taxon>
        <taxon>Moraxellaceae</taxon>
        <taxon>Psychrobacter</taxon>
    </lineage>
</organism>
<feature type="domain" description="HTH tetR-type" evidence="4">
    <location>
        <begin position="50"/>
        <end position="110"/>
    </location>
</feature>
<dbReference type="PANTHER" id="PTHR30328:SF54">
    <property type="entry name" value="HTH-TYPE TRANSCRIPTIONAL REPRESSOR SCO4008"/>
    <property type="match status" value="1"/>
</dbReference>
<dbReference type="GO" id="GO:0003677">
    <property type="term" value="F:DNA binding"/>
    <property type="evidence" value="ECO:0007669"/>
    <property type="project" value="UniProtKB-UniRule"/>
</dbReference>
<feature type="compositionally biased region" description="Basic and acidic residues" evidence="3">
    <location>
        <begin position="20"/>
        <end position="32"/>
    </location>
</feature>
<dbReference type="Proteomes" id="UP000588111">
    <property type="component" value="Unassembled WGS sequence"/>
</dbReference>
<dbReference type="InterPro" id="IPR009057">
    <property type="entry name" value="Homeodomain-like_sf"/>
</dbReference>
<evidence type="ECO:0000256" key="3">
    <source>
        <dbReference type="SAM" id="MobiDB-lite"/>
    </source>
</evidence>
<dbReference type="Pfam" id="PF08362">
    <property type="entry name" value="TetR_C_3"/>
    <property type="match status" value="1"/>
</dbReference>
<evidence type="ECO:0000256" key="1">
    <source>
        <dbReference type="ARBA" id="ARBA00023125"/>
    </source>
</evidence>